<accession>A0ABP8BEQ0</accession>
<organism evidence="1 2">
    <name type="scientific">Pedobacter jeongneungensis</name>
    <dbReference type="NCBI Taxonomy" id="947309"/>
    <lineage>
        <taxon>Bacteria</taxon>
        <taxon>Pseudomonadati</taxon>
        <taxon>Bacteroidota</taxon>
        <taxon>Sphingobacteriia</taxon>
        <taxon>Sphingobacteriales</taxon>
        <taxon>Sphingobacteriaceae</taxon>
        <taxon>Pedobacter</taxon>
    </lineage>
</organism>
<comment type="caution">
    <text evidence="1">The sequence shown here is derived from an EMBL/GenBank/DDBJ whole genome shotgun (WGS) entry which is preliminary data.</text>
</comment>
<reference evidence="2" key="1">
    <citation type="journal article" date="2019" name="Int. J. Syst. Evol. Microbiol.">
        <title>The Global Catalogue of Microorganisms (GCM) 10K type strain sequencing project: providing services to taxonomists for standard genome sequencing and annotation.</title>
        <authorList>
            <consortium name="The Broad Institute Genomics Platform"/>
            <consortium name="The Broad Institute Genome Sequencing Center for Infectious Disease"/>
            <person name="Wu L."/>
            <person name="Ma J."/>
        </authorList>
    </citation>
    <scope>NUCLEOTIDE SEQUENCE [LARGE SCALE GENOMIC DNA]</scope>
    <source>
        <strain evidence="2">JCM 17626</strain>
    </source>
</reference>
<proteinExistence type="predicted"/>
<dbReference type="EMBL" id="BAABBY010000005">
    <property type="protein sequence ID" value="GAA4205141.1"/>
    <property type="molecule type" value="Genomic_DNA"/>
</dbReference>
<sequence>MFSGIIFVIIPPNPNKIVMTTFKKSILFTKTVLNFFGYLFNQSLNRDKLSKKSG</sequence>
<evidence type="ECO:0000313" key="1">
    <source>
        <dbReference type="EMBL" id="GAA4205141.1"/>
    </source>
</evidence>
<evidence type="ECO:0000313" key="2">
    <source>
        <dbReference type="Proteomes" id="UP001501772"/>
    </source>
</evidence>
<protein>
    <submittedName>
        <fullName evidence="1">Uncharacterized protein</fullName>
    </submittedName>
</protein>
<dbReference type="Proteomes" id="UP001501772">
    <property type="component" value="Unassembled WGS sequence"/>
</dbReference>
<gene>
    <name evidence="1" type="ORF">GCM10022289_24180</name>
</gene>
<name>A0ABP8BEQ0_9SPHI</name>
<keyword evidence="2" id="KW-1185">Reference proteome</keyword>